<gene>
    <name evidence="2" type="ORF">Terrestrivirus1_329</name>
</gene>
<feature type="region of interest" description="Disordered" evidence="1">
    <location>
        <begin position="62"/>
        <end position="85"/>
    </location>
</feature>
<evidence type="ECO:0000256" key="1">
    <source>
        <dbReference type="SAM" id="MobiDB-lite"/>
    </source>
</evidence>
<evidence type="ECO:0000313" key="2">
    <source>
        <dbReference type="EMBL" id="AYV75455.1"/>
    </source>
</evidence>
<organism evidence="2">
    <name type="scientific">Terrestrivirus sp</name>
    <dbReference type="NCBI Taxonomy" id="2487775"/>
    <lineage>
        <taxon>Viruses</taxon>
        <taxon>Varidnaviria</taxon>
        <taxon>Bamfordvirae</taxon>
        <taxon>Nucleocytoviricota</taxon>
        <taxon>Megaviricetes</taxon>
        <taxon>Imitervirales</taxon>
        <taxon>Mimiviridae</taxon>
        <taxon>Klosneuvirinae</taxon>
    </lineage>
</organism>
<dbReference type="EMBL" id="MK071979">
    <property type="protein sequence ID" value="AYV75455.1"/>
    <property type="molecule type" value="Genomic_DNA"/>
</dbReference>
<protein>
    <submittedName>
        <fullName evidence="2">Uncharacterized protein</fullName>
    </submittedName>
</protein>
<proteinExistence type="predicted"/>
<sequence length="85" mass="9903">MTQFCGGLACISLVGAMWGQSVSYQDRQYNNPVFSELIKEGKIDSTVVTYYKIQSDDINNHKLQQKRREERTKIWEKSDGKKIRD</sequence>
<accession>A0A3G4ZKU2</accession>
<reference evidence="2" key="1">
    <citation type="submission" date="2018-10" db="EMBL/GenBank/DDBJ databases">
        <title>Hidden diversity of soil giant viruses.</title>
        <authorList>
            <person name="Schulz F."/>
            <person name="Alteio L."/>
            <person name="Goudeau D."/>
            <person name="Ryan E.M."/>
            <person name="Malmstrom R.R."/>
            <person name="Blanchard J."/>
            <person name="Woyke T."/>
        </authorList>
    </citation>
    <scope>NUCLEOTIDE SEQUENCE</scope>
    <source>
        <strain evidence="2">TEV1</strain>
    </source>
</reference>
<name>A0A3G4ZKU2_9VIRU</name>